<proteinExistence type="predicted"/>
<dbReference type="AlphaFoldDB" id="A0ABD3I581"/>
<keyword evidence="2" id="KW-1185">Reference proteome</keyword>
<organism evidence="1 2">
    <name type="scientific">Riccia sorocarpa</name>
    <dbReference type="NCBI Taxonomy" id="122646"/>
    <lineage>
        <taxon>Eukaryota</taxon>
        <taxon>Viridiplantae</taxon>
        <taxon>Streptophyta</taxon>
        <taxon>Embryophyta</taxon>
        <taxon>Marchantiophyta</taxon>
        <taxon>Marchantiopsida</taxon>
        <taxon>Marchantiidae</taxon>
        <taxon>Marchantiales</taxon>
        <taxon>Ricciaceae</taxon>
        <taxon>Riccia</taxon>
    </lineage>
</organism>
<gene>
    <name evidence="1" type="ORF">R1sor_011988</name>
</gene>
<protein>
    <submittedName>
        <fullName evidence="1">Uncharacterized protein</fullName>
    </submittedName>
</protein>
<accession>A0ABD3I581</accession>
<dbReference type="EMBL" id="JBJQOH010000002">
    <property type="protein sequence ID" value="KAL3697912.1"/>
    <property type="molecule type" value="Genomic_DNA"/>
</dbReference>
<evidence type="ECO:0000313" key="1">
    <source>
        <dbReference type="EMBL" id="KAL3697912.1"/>
    </source>
</evidence>
<comment type="caution">
    <text evidence="1">The sequence shown here is derived from an EMBL/GenBank/DDBJ whole genome shotgun (WGS) entry which is preliminary data.</text>
</comment>
<evidence type="ECO:0000313" key="2">
    <source>
        <dbReference type="Proteomes" id="UP001633002"/>
    </source>
</evidence>
<name>A0ABD3I581_9MARC</name>
<reference evidence="1 2" key="1">
    <citation type="submission" date="2024-09" db="EMBL/GenBank/DDBJ databases">
        <title>Chromosome-scale assembly of Riccia sorocarpa.</title>
        <authorList>
            <person name="Paukszto L."/>
        </authorList>
    </citation>
    <scope>NUCLEOTIDE SEQUENCE [LARGE SCALE GENOMIC DNA]</scope>
    <source>
        <strain evidence="1">LP-2024</strain>
        <tissue evidence="1">Aerial parts of the thallus</tissue>
    </source>
</reference>
<dbReference type="Proteomes" id="UP001633002">
    <property type="component" value="Unassembled WGS sequence"/>
</dbReference>
<sequence length="170" mass="19226">MNRIVKNNNIYTIFPEKVTIGTSERLFVDEASKSHIRLMVDCHSQAMKDDIKEAYPVHHPEEVGRSGVLKPASESLLKARDSLNGRCVADFSSLTEAEGSPMVLQQKFHSLKRAELEVQRVTVEFNSRAKGVAWKFKTKHYDLTSMQDIGTKVNPIIHPLSMFFSSESTM</sequence>